<dbReference type="Proteomes" id="UP001307889">
    <property type="component" value="Chromosome 12"/>
</dbReference>
<evidence type="ECO:0000256" key="1">
    <source>
        <dbReference type="SAM" id="Phobius"/>
    </source>
</evidence>
<accession>A0ABN7BAY4</accession>
<feature type="transmembrane region" description="Helical" evidence="1">
    <location>
        <begin position="7"/>
        <end position="34"/>
    </location>
</feature>
<name>A0ABN7BAY4_9HEMI</name>
<feature type="transmembrane region" description="Helical" evidence="1">
    <location>
        <begin position="54"/>
        <end position="80"/>
    </location>
</feature>
<dbReference type="EMBL" id="AP028920">
    <property type="protein sequence ID" value="BET00818.1"/>
    <property type="molecule type" value="Genomic_DNA"/>
</dbReference>
<reference evidence="2 3" key="1">
    <citation type="submission" date="2023-09" db="EMBL/GenBank/DDBJ databases">
        <title>Nesidiocoris tenuis whole genome shotgun sequence.</title>
        <authorList>
            <person name="Shibata T."/>
            <person name="Shimoda M."/>
            <person name="Kobayashi T."/>
            <person name="Uehara T."/>
        </authorList>
    </citation>
    <scope>NUCLEOTIDE SEQUENCE [LARGE SCALE GENOMIC DNA]</scope>
    <source>
        <strain evidence="2 3">Japan</strain>
    </source>
</reference>
<keyword evidence="1" id="KW-0472">Membrane</keyword>
<organism evidence="2 3">
    <name type="scientific">Nesidiocoris tenuis</name>
    <dbReference type="NCBI Taxonomy" id="355587"/>
    <lineage>
        <taxon>Eukaryota</taxon>
        <taxon>Metazoa</taxon>
        <taxon>Ecdysozoa</taxon>
        <taxon>Arthropoda</taxon>
        <taxon>Hexapoda</taxon>
        <taxon>Insecta</taxon>
        <taxon>Pterygota</taxon>
        <taxon>Neoptera</taxon>
        <taxon>Paraneoptera</taxon>
        <taxon>Hemiptera</taxon>
        <taxon>Heteroptera</taxon>
        <taxon>Panheteroptera</taxon>
        <taxon>Cimicomorpha</taxon>
        <taxon>Miridae</taxon>
        <taxon>Dicyphina</taxon>
        <taxon>Nesidiocoris</taxon>
    </lineage>
</organism>
<keyword evidence="1" id="KW-0812">Transmembrane</keyword>
<evidence type="ECO:0008006" key="4">
    <source>
        <dbReference type="Google" id="ProtNLM"/>
    </source>
</evidence>
<sequence>MFVLEKFCFFLSLSTGTLIIGILNLMYGLLHAIVEVEIALSSYRMRLDDEKQKYAHTVSVVFSDNSIPSMQLIFGAYLIYGTIRAKPTFLFATVFVQLAIMAYSSCFLVFAILVLVVKEEKVANPGQIINELCKIPVLMYFVSVIHSHYEKMTTQSPPFVDQLNRRRDTADGDEITLAY</sequence>
<gene>
    <name evidence="2" type="ORF">NTJ_13634</name>
</gene>
<protein>
    <recommendedName>
        <fullName evidence="4">SSD domain-containing protein</fullName>
    </recommendedName>
</protein>
<keyword evidence="3" id="KW-1185">Reference proteome</keyword>
<evidence type="ECO:0000313" key="3">
    <source>
        <dbReference type="Proteomes" id="UP001307889"/>
    </source>
</evidence>
<keyword evidence="1" id="KW-1133">Transmembrane helix</keyword>
<evidence type="ECO:0000313" key="2">
    <source>
        <dbReference type="EMBL" id="BET00818.1"/>
    </source>
</evidence>
<proteinExistence type="predicted"/>
<feature type="transmembrane region" description="Helical" evidence="1">
    <location>
        <begin position="89"/>
        <end position="117"/>
    </location>
</feature>